<protein>
    <submittedName>
        <fullName evidence="1">Uncharacterized protein</fullName>
    </submittedName>
</protein>
<feature type="non-terminal residue" evidence="1">
    <location>
        <position position="95"/>
    </location>
</feature>
<sequence length="95" mass="10489">LYQNSYLKRSHVVCTYPEPLIGFNTSTETAHSLLGLTLTLGRTASSREFPKTEHWDLFSLPHRAGSSHHRASPTTAMLTIPSSICHVHQTTTVSA</sequence>
<reference evidence="1" key="2">
    <citation type="submission" date="2016-06" db="EMBL/GenBank/DDBJ databases">
        <title>The genome of a short-lived fish provides insights into sex chromosome evolution and the genetic control of aging.</title>
        <authorList>
            <person name="Reichwald K."/>
            <person name="Felder M."/>
            <person name="Petzold A."/>
            <person name="Koch P."/>
            <person name="Groth M."/>
            <person name="Platzer M."/>
        </authorList>
    </citation>
    <scope>NUCLEOTIDE SEQUENCE</scope>
    <source>
        <tissue evidence="1">Brain</tissue>
    </source>
</reference>
<dbReference type="EMBL" id="HADX01009544">
    <property type="protein sequence ID" value="SBP31776.1"/>
    <property type="molecule type" value="Transcribed_RNA"/>
</dbReference>
<accession>A0A1A7YNJ6</accession>
<evidence type="ECO:0000313" key="1">
    <source>
        <dbReference type="EMBL" id="SBP31776.1"/>
    </source>
</evidence>
<dbReference type="AlphaFoldDB" id="A0A1A7YNJ6"/>
<gene>
    <name evidence="1" type="primary">CABZ01081490.1</name>
</gene>
<organism evidence="1">
    <name type="scientific">Iconisemion striatum</name>
    <dbReference type="NCBI Taxonomy" id="60296"/>
    <lineage>
        <taxon>Eukaryota</taxon>
        <taxon>Metazoa</taxon>
        <taxon>Chordata</taxon>
        <taxon>Craniata</taxon>
        <taxon>Vertebrata</taxon>
        <taxon>Euteleostomi</taxon>
        <taxon>Actinopterygii</taxon>
        <taxon>Neopterygii</taxon>
        <taxon>Teleostei</taxon>
        <taxon>Neoteleostei</taxon>
        <taxon>Acanthomorphata</taxon>
        <taxon>Ovalentaria</taxon>
        <taxon>Atherinomorphae</taxon>
        <taxon>Cyprinodontiformes</taxon>
        <taxon>Nothobranchiidae</taxon>
        <taxon>Iconisemion</taxon>
    </lineage>
</organism>
<reference evidence="1" key="1">
    <citation type="submission" date="2016-05" db="EMBL/GenBank/DDBJ databases">
        <authorList>
            <person name="Lavstsen T."/>
            <person name="Jespersen J.S."/>
        </authorList>
    </citation>
    <scope>NUCLEOTIDE SEQUENCE</scope>
    <source>
        <tissue evidence="1">Brain</tissue>
    </source>
</reference>
<proteinExistence type="predicted"/>
<feature type="non-terminal residue" evidence="1">
    <location>
        <position position="1"/>
    </location>
</feature>
<name>A0A1A7YNJ6_9TELE</name>